<protein>
    <recommendedName>
        <fullName evidence="4">AAA+ ATPase domain-containing protein</fullName>
    </recommendedName>
</protein>
<evidence type="ECO:0000313" key="6">
    <source>
        <dbReference type="Proteomes" id="UP000288361"/>
    </source>
</evidence>
<dbReference type="InterPro" id="IPR003959">
    <property type="entry name" value="ATPase_AAA_core"/>
</dbReference>
<evidence type="ECO:0000313" key="5">
    <source>
        <dbReference type="EMBL" id="RUO67752.1"/>
    </source>
</evidence>
<organism evidence="5 6">
    <name type="scientific">Idiomarina piscisalsi</name>
    <dbReference type="NCBI Taxonomy" id="1096243"/>
    <lineage>
        <taxon>Bacteria</taxon>
        <taxon>Pseudomonadati</taxon>
        <taxon>Pseudomonadota</taxon>
        <taxon>Gammaproteobacteria</taxon>
        <taxon>Alteromonadales</taxon>
        <taxon>Idiomarinaceae</taxon>
        <taxon>Idiomarina</taxon>
    </lineage>
</organism>
<feature type="domain" description="AAA+ ATPase" evidence="4">
    <location>
        <begin position="507"/>
        <end position="637"/>
    </location>
</feature>
<dbReference type="Gene3D" id="3.40.50.300">
    <property type="entry name" value="P-loop containing nucleotide triphosphate hydrolases"/>
    <property type="match status" value="2"/>
</dbReference>
<sequence>MRIRFRNSNECAFFLATSDVAVQANMTSSIKSEVHMTTLTNSTPALPKLPISFGQNEEHPFEFFWAPLSFFLLARCHNLGGNEKRQSGLIEKVENAVSLYELPANTVEKIIEFSNNNTDWRIRVPEIMGVRALQRQLNLSEEEYRWVAFAYLFSASQVMEVILNFIFDEFSARAELDIISKLIGVSPKTIKDLTKEDSTIVKMYLAGSPGSYIRSVSDRFRMSSFVVDSISQCQSVNDDILSGFLTPCSASTLELKDFEYLGNQLTLLKNCIKQATLGNTPPMSILFVGPPGTGKTELAKALAQYADACLFDVPVIDDDEYDNTTSYRLSRFARMNTLLSGSSRNHILFDEVEDVLVEKDTQEKRKGWINQLLEKRETTSYWICNKTRFFDSAFLRRFDYVLEMPEVNFSTAVKLLQQAFKNKVASLQTLKNLAAFRVKTPASIAQMQQLTDRLTDSSLSIDQIIKLNYPDLPRVYSEELGQFDFSQAHVECELPKHRIEEFCTKGNSIRLLISGVTGSGKTALARYLCYDCNGSMHFADSSVFIHPDPVFLENTLMQVFDKATQNNSLLAIDKIDQVLTAIQRVIPDPESVVHIIANRIREFRPPLVITVSNERILQDYPIIESALDYKLSLKPLPASAIQHFSSKWAKENGFDTPKIEGHCTATPQQLIQAMRKCRLSGSTHELTRMLSHRGSNTMGFLAKVC</sequence>
<dbReference type="SMART" id="SM00382">
    <property type="entry name" value="AAA"/>
    <property type="match status" value="2"/>
</dbReference>
<comment type="caution">
    <text evidence="5">The sequence shown here is derived from an EMBL/GenBank/DDBJ whole genome shotgun (WGS) entry which is preliminary data.</text>
</comment>
<dbReference type="GO" id="GO:0016887">
    <property type="term" value="F:ATP hydrolysis activity"/>
    <property type="evidence" value="ECO:0007669"/>
    <property type="project" value="InterPro"/>
</dbReference>
<dbReference type="Pfam" id="PF00004">
    <property type="entry name" value="AAA"/>
    <property type="match status" value="2"/>
</dbReference>
<dbReference type="InterPro" id="IPR050221">
    <property type="entry name" value="26S_Proteasome_ATPase"/>
</dbReference>
<accession>A0A432YWS4</accession>
<proteinExistence type="inferred from homology"/>
<reference evidence="5 6" key="1">
    <citation type="journal article" date="2011" name="Front. Microbiol.">
        <title>Genomic signatures of strain selection and enhancement in Bacillus atrophaeus var. globigii, a historical biowarfare simulant.</title>
        <authorList>
            <person name="Gibbons H.S."/>
            <person name="Broomall S.M."/>
            <person name="McNew L.A."/>
            <person name="Daligault H."/>
            <person name="Chapman C."/>
            <person name="Bruce D."/>
            <person name="Karavis M."/>
            <person name="Krepps M."/>
            <person name="McGregor P.A."/>
            <person name="Hong C."/>
            <person name="Park K.H."/>
            <person name="Akmal A."/>
            <person name="Feldman A."/>
            <person name="Lin J.S."/>
            <person name="Chang W.E."/>
            <person name="Higgs B.W."/>
            <person name="Demirev P."/>
            <person name="Lindquist J."/>
            <person name="Liem A."/>
            <person name="Fochler E."/>
            <person name="Read T.D."/>
            <person name="Tapia R."/>
            <person name="Johnson S."/>
            <person name="Bishop-Lilly K.A."/>
            <person name="Detter C."/>
            <person name="Han C."/>
            <person name="Sozhamannan S."/>
            <person name="Rosenzweig C.N."/>
            <person name="Skowronski E.W."/>
        </authorList>
    </citation>
    <scope>NUCLEOTIDE SEQUENCE [LARGE SCALE GENOMIC DNA]</scope>
    <source>
        <strain evidence="5 6">TPS4-2</strain>
    </source>
</reference>
<dbReference type="EMBL" id="PIQA01000001">
    <property type="protein sequence ID" value="RUO67752.1"/>
    <property type="molecule type" value="Genomic_DNA"/>
</dbReference>
<dbReference type="PANTHER" id="PTHR23073">
    <property type="entry name" value="26S PROTEASOME REGULATORY SUBUNIT"/>
    <property type="match status" value="1"/>
</dbReference>
<gene>
    <name evidence="5" type="ORF">CWI73_02530</name>
</gene>
<name>A0A432YWS4_9GAMM</name>
<evidence type="ECO:0000256" key="1">
    <source>
        <dbReference type="ARBA" id="ARBA00006914"/>
    </source>
</evidence>
<dbReference type="AlphaFoldDB" id="A0A432YWS4"/>
<evidence type="ECO:0000256" key="2">
    <source>
        <dbReference type="ARBA" id="ARBA00022741"/>
    </source>
</evidence>
<dbReference type="InterPro" id="IPR027417">
    <property type="entry name" value="P-loop_NTPase"/>
</dbReference>
<feature type="domain" description="AAA+ ATPase" evidence="4">
    <location>
        <begin position="281"/>
        <end position="408"/>
    </location>
</feature>
<keyword evidence="3" id="KW-0067">ATP-binding</keyword>
<dbReference type="InterPro" id="IPR003593">
    <property type="entry name" value="AAA+_ATPase"/>
</dbReference>
<dbReference type="Proteomes" id="UP000288361">
    <property type="component" value="Unassembled WGS sequence"/>
</dbReference>
<evidence type="ECO:0000256" key="3">
    <source>
        <dbReference type="ARBA" id="ARBA00022840"/>
    </source>
</evidence>
<dbReference type="GO" id="GO:0005524">
    <property type="term" value="F:ATP binding"/>
    <property type="evidence" value="ECO:0007669"/>
    <property type="project" value="UniProtKB-KW"/>
</dbReference>
<keyword evidence="2" id="KW-0547">Nucleotide-binding</keyword>
<evidence type="ECO:0000259" key="4">
    <source>
        <dbReference type="SMART" id="SM00382"/>
    </source>
</evidence>
<comment type="similarity">
    <text evidence="1">Belongs to the AAA ATPase family.</text>
</comment>
<dbReference type="SUPFAM" id="SSF52540">
    <property type="entry name" value="P-loop containing nucleoside triphosphate hydrolases"/>
    <property type="match status" value="2"/>
</dbReference>